<evidence type="ECO:0000313" key="3">
    <source>
        <dbReference type="EMBL" id="RZC57801.1"/>
    </source>
</evidence>
<keyword evidence="4" id="KW-1185">Reference proteome</keyword>
<feature type="compositionally biased region" description="Basic and acidic residues" evidence="1">
    <location>
        <begin position="120"/>
        <end position="139"/>
    </location>
</feature>
<feature type="chain" id="PRO_5021423726" evidence="2">
    <location>
        <begin position="23"/>
        <end position="160"/>
    </location>
</feature>
<organism evidence="3 4">
    <name type="scientific">Papaver somniferum</name>
    <name type="common">Opium poppy</name>
    <dbReference type="NCBI Taxonomy" id="3469"/>
    <lineage>
        <taxon>Eukaryota</taxon>
        <taxon>Viridiplantae</taxon>
        <taxon>Streptophyta</taxon>
        <taxon>Embryophyta</taxon>
        <taxon>Tracheophyta</taxon>
        <taxon>Spermatophyta</taxon>
        <taxon>Magnoliopsida</taxon>
        <taxon>Ranunculales</taxon>
        <taxon>Papaveraceae</taxon>
        <taxon>Papaveroideae</taxon>
        <taxon>Papaver</taxon>
    </lineage>
</organism>
<evidence type="ECO:0000256" key="2">
    <source>
        <dbReference type="SAM" id="SignalP"/>
    </source>
</evidence>
<sequence>MAVQASMGISRILFMLGTGCTGTILVQKGQLSQILGSLQSYVKRLDGGSDDTDLVSQDKQSAGIAFLCNTAQQQLEPAKPLQQHGQQLETAKPLQAIEYKPQRKFIVKSTTNGLLTIMDSPKEPIMDSPKEPDEQDSKVKPSISSAFSRKATYMGISLVI</sequence>
<gene>
    <name evidence="3" type="ORF">C5167_005104</name>
</gene>
<protein>
    <submittedName>
        <fullName evidence="3">Uncharacterized protein</fullName>
    </submittedName>
</protein>
<dbReference type="Gramene" id="RZC57801">
    <property type="protein sequence ID" value="RZC57801"/>
    <property type="gene ID" value="C5167_005104"/>
</dbReference>
<feature type="signal peptide" evidence="2">
    <location>
        <begin position="1"/>
        <end position="22"/>
    </location>
</feature>
<reference evidence="3 4" key="1">
    <citation type="journal article" date="2018" name="Science">
        <title>The opium poppy genome and morphinan production.</title>
        <authorList>
            <person name="Guo L."/>
            <person name="Winzer T."/>
            <person name="Yang X."/>
            <person name="Li Y."/>
            <person name="Ning Z."/>
            <person name="He Z."/>
            <person name="Teodor R."/>
            <person name="Lu Y."/>
            <person name="Bowser T.A."/>
            <person name="Graham I.A."/>
            <person name="Ye K."/>
        </authorList>
    </citation>
    <scope>NUCLEOTIDE SEQUENCE [LARGE SCALE GENOMIC DNA]</scope>
    <source>
        <strain evidence="4">cv. HN1</strain>
        <tissue evidence="3">Leaves</tissue>
    </source>
</reference>
<dbReference type="EMBL" id="CM010718">
    <property type="protein sequence ID" value="RZC57801.1"/>
    <property type="molecule type" value="Genomic_DNA"/>
</dbReference>
<keyword evidence="2" id="KW-0732">Signal</keyword>
<proteinExistence type="predicted"/>
<evidence type="ECO:0000313" key="4">
    <source>
        <dbReference type="Proteomes" id="UP000316621"/>
    </source>
</evidence>
<feature type="region of interest" description="Disordered" evidence="1">
    <location>
        <begin position="117"/>
        <end position="142"/>
    </location>
</feature>
<dbReference type="AlphaFoldDB" id="A0A4Y7JD22"/>
<name>A0A4Y7JD22_PAPSO</name>
<dbReference type="PANTHER" id="PTHR46667">
    <property type="entry name" value="OS05G0182700 PROTEIN"/>
    <property type="match status" value="1"/>
</dbReference>
<accession>A0A4Y7JD22</accession>
<dbReference type="Proteomes" id="UP000316621">
    <property type="component" value="Chromosome 4"/>
</dbReference>
<evidence type="ECO:0000256" key="1">
    <source>
        <dbReference type="SAM" id="MobiDB-lite"/>
    </source>
</evidence>
<dbReference type="PANTHER" id="PTHR46667:SF6">
    <property type="entry name" value="OS01G0185100 PROTEIN"/>
    <property type="match status" value="1"/>
</dbReference>